<dbReference type="Proteomes" id="UP000676996">
    <property type="component" value="Unassembled WGS sequence"/>
</dbReference>
<sequence>MLPDFTKYVNRGAIFVEPPTDLIFLCGGKTKKTSSKISSIRDAFLKAPDNSALKGREALLAEDVNTFHLSRPAYRDLLKFEIDFAQVCELILLFSESQGSIAELGAFSMMPELASKLLVVVRDYYYRDDSFIKLGPLQHLKGDYSERSVFVLNDDETGMVKNSIKNVNLVVLRDRLVPAINDHFERVKESATFNPERRGHLIKMMVGFAQEFGALTAAEVVQLFSDFDIEMSVEEVDRLMLCAEAAHWIVKETRGFNDYYFALPNVRDALVLKFDKGAPIFNKERRRQAFREHWRTEDLARFNGIQKFAQAAR</sequence>
<accession>A0A8T4IGD3</accession>
<evidence type="ECO:0000313" key="1">
    <source>
        <dbReference type="EMBL" id="MBR0553647.1"/>
    </source>
</evidence>
<comment type="caution">
    <text evidence="1">The sequence shown here is derived from an EMBL/GenBank/DDBJ whole genome shotgun (WGS) entry which is preliminary data.</text>
</comment>
<evidence type="ECO:0000313" key="2">
    <source>
        <dbReference type="Proteomes" id="UP000676996"/>
    </source>
</evidence>
<gene>
    <name evidence="1" type="ORF">J7S20_14145</name>
</gene>
<name>A0A8T4IGD3_9SPHN</name>
<protein>
    <submittedName>
        <fullName evidence="1">Retron St85 family effector protein</fullName>
    </submittedName>
</protein>
<proteinExistence type="predicted"/>
<organism evidence="1 2">
    <name type="scientific">Stakelama marina</name>
    <dbReference type="NCBI Taxonomy" id="2826939"/>
    <lineage>
        <taxon>Bacteria</taxon>
        <taxon>Pseudomonadati</taxon>
        <taxon>Pseudomonadota</taxon>
        <taxon>Alphaproteobacteria</taxon>
        <taxon>Sphingomonadales</taxon>
        <taxon>Sphingomonadaceae</taxon>
        <taxon>Stakelama</taxon>
    </lineage>
</organism>
<dbReference type="InterPro" id="IPR049725">
    <property type="entry name" value="STM3845-like"/>
</dbReference>
<dbReference type="RefSeq" id="WP_284054891.1">
    <property type="nucleotide sequence ID" value="NZ_JAGRQC010000004.1"/>
</dbReference>
<dbReference type="NCBIfam" id="NF038232">
    <property type="entry name" value="STM3845_fam"/>
    <property type="match status" value="1"/>
</dbReference>
<dbReference type="EMBL" id="JAGRQC010000004">
    <property type="protein sequence ID" value="MBR0553647.1"/>
    <property type="molecule type" value="Genomic_DNA"/>
</dbReference>
<dbReference type="AlphaFoldDB" id="A0A8T4IGD3"/>
<keyword evidence="2" id="KW-1185">Reference proteome</keyword>
<reference evidence="1" key="1">
    <citation type="submission" date="2021-04" db="EMBL/GenBank/DDBJ databases">
        <title>Ouciella asimina sp. nov., isolated from the surface seawater in the hydrothermal field of Okinawa Trough.</title>
        <authorList>
            <person name="Shuang W."/>
        </authorList>
    </citation>
    <scope>NUCLEOTIDE SEQUENCE</scope>
    <source>
        <strain evidence="1">LXI357</strain>
    </source>
</reference>